<gene>
    <name evidence="1" type="ORF">V5O48_018978</name>
</gene>
<keyword evidence="2" id="KW-1185">Reference proteome</keyword>
<protein>
    <submittedName>
        <fullName evidence="1">Uncharacterized protein</fullName>
    </submittedName>
</protein>
<evidence type="ECO:0000313" key="1">
    <source>
        <dbReference type="EMBL" id="KAL0563098.1"/>
    </source>
</evidence>
<reference evidence="1 2" key="1">
    <citation type="submission" date="2024-02" db="EMBL/GenBank/DDBJ databases">
        <title>A draft genome for the cacao thread blight pathogen Marasmius crinis-equi.</title>
        <authorList>
            <person name="Cohen S.P."/>
            <person name="Baruah I.K."/>
            <person name="Amoako-Attah I."/>
            <person name="Bukari Y."/>
            <person name="Meinhardt L.W."/>
            <person name="Bailey B.A."/>
        </authorList>
    </citation>
    <scope>NUCLEOTIDE SEQUENCE [LARGE SCALE GENOMIC DNA]</scope>
    <source>
        <strain evidence="1 2">GH-76</strain>
    </source>
</reference>
<evidence type="ECO:0000313" key="2">
    <source>
        <dbReference type="Proteomes" id="UP001465976"/>
    </source>
</evidence>
<feature type="non-terminal residue" evidence="1">
    <location>
        <position position="1"/>
    </location>
</feature>
<dbReference type="Proteomes" id="UP001465976">
    <property type="component" value="Unassembled WGS sequence"/>
</dbReference>
<name>A0ABR3EJN7_9AGAR</name>
<organism evidence="1 2">
    <name type="scientific">Marasmius crinis-equi</name>
    <dbReference type="NCBI Taxonomy" id="585013"/>
    <lineage>
        <taxon>Eukaryota</taxon>
        <taxon>Fungi</taxon>
        <taxon>Dikarya</taxon>
        <taxon>Basidiomycota</taxon>
        <taxon>Agaricomycotina</taxon>
        <taxon>Agaricomycetes</taxon>
        <taxon>Agaricomycetidae</taxon>
        <taxon>Agaricales</taxon>
        <taxon>Marasmiineae</taxon>
        <taxon>Marasmiaceae</taxon>
        <taxon>Marasmius</taxon>
    </lineage>
</organism>
<proteinExistence type="predicted"/>
<sequence>KTPEHGHATSSELHRRVRFMDRSGCGPTALSLEGIPLAVSNIIVLLNHTPSVYTFTLSKLWTPENENELHNEESPSKVHKVSLVPSSNISKLQPRCLLCPAVQIPLLHKFTSIELVVHARFEADQVFVAMVKSRWDRPNGDMGQYPTERLKTMLLYVMNRKLVKRVYEPLNVLDAVLRRE</sequence>
<accession>A0ABR3EJN7</accession>
<comment type="caution">
    <text evidence="1">The sequence shown here is derived from an EMBL/GenBank/DDBJ whole genome shotgun (WGS) entry which is preliminary data.</text>
</comment>
<dbReference type="EMBL" id="JBAHYK010003947">
    <property type="protein sequence ID" value="KAL0563098.1"/>
    <property type="molecule type" value="Genomic_DNA"/>
</dbReference>